<dbReference type="AlphaFoldDB" id="A0A431VAN5"/>
<protein>
    <submittedName>
        <fullName evidence="1">Uncharacterized protein</fullName>
    </submittedName>
</protein>
<dbReference type="EMBL" id="RXMA01000039">
    <property type="protein sequence ID" value="RTR14253.1"/>
    <property type="molecule type" value="Genomic_DNA"/>
</dbReference>
<reference evidence="1 2" key="1">
    <citation type="submission" date="2018-12" db="EMBL/GenBank/DDBJ databases">
        <authorList>
            <person name="Yang Y."/>
        </authorList>
    </citation>
    <scope>NUCLEOTIDE SEQUENCE [LARGE SCALE GENOMIC DNA]</scope>
    <source>
        <strain evidence="1 2">L-25-5w-1</strain>
    </source>
</reference>
<accession>A0A431VAN5</accession>
<sequence>MTESQFLRHLAEFGADPTRWPPELRAGAETALATDPTLRAAQQREAAFDRRLTGAPPDIDDARLARLLARVGQAARATPQETLMVLLLGRMPRWTAAALCMALLTLGWQAGHRLTAPTNQPRGAEVALLSDDVTTLFDGDTR</sequence>
<comment type="caution">
    <text evidence="1">The sequence shown here is derived from an EMBL/GenBank/DDBJ whole genome shotgun (WGS) entry which is preliminary data.</text>
</comment>
<dbReference type="OrthoDB" id="7305708at2"/>
<dbReference type="RefSeq" id="WP_126620207.1">
    <property type="nucleotide sequence ID" value="NZ_JBHUCY010000062.1"/>
</dbReference>
<organism evidence="1 2">
    <name type="scientific">Azospirillum griseum</name>
    <dbReference type="NCBI Taxonomy" id="2496639"/>
    <lineage>
        <taxon>Bacteria</taxon>
        <taxon>Pseudomonadati</taxon>
        <taxon>Pseudomonadota</taxon>
        <taxon>Alphaproteobacteria</taxon>
        <taxon>Rhodospirillales</taxon>
        <taxon>Azospirillaceae</taxon>
        <taxon>Azospirillum</taxon>
    </lineage>
</organism>
<dbReference type="Proteomes" id="UP000277007">
    <property type="component" value="Unassembled WGS sequence"/>
</dbReference>
<evidence type="ECO:0000313" key="1">
    <source>
        <dbReference type="EMBL" id="RTR14253.1"/>
    </source>
</evidence>
<name>A0A431VAN5_9PROT</name>
<evidence type="ECO:0000313" key="2">
    <source>
        <dbReference type="Proteomes" id="UP000277007"/>
    </source>
</evidence>
<keyword evidence="2" id="KW-1185">Reference proteome</keyword>
<proteinExistence type="predicted"/>
<gene>
    <name evidence="1" type="ORF">EJ903_23880</name>
</gene>